<evidence type="ECO:0000313" key="1">
    <source>
        <dbReference type="EMBL" id="MCS4532922.1"/>
    </source>
</evidence>
<name>A0ABT2F9V2_9NEIS</name>
<dbReference type="Proteomes" id="UP001166947">
    <property type="component" value="Unassembled WGS sequence"/>
</dbReference>
<keyword evidence="2" id="KW-1185">Reference proteome</keyword>
<dbReference type="EMBL" id="JANUXW010000001">
    <property type="protein sequence ID" value="MCS4532922.1"/>
    <property type="molecule type" value="Genomic_DNA"/>
</dbReference>
<reference evidence="1" key="2">
    <citation type="journal article" date="2023" name="Curr. Microbiol.">
        <title>Neisseria montereyensis sp. nov., Isolated from Oropharynx of California Sea Lion (Zalophus californianus): Genomic, Phylogenetic, and Phenotypic Study.</title>
        <authorList>
            <person name="Volokhov D.V."/>
            <person name="Zagorodnyaya T.A."/>
            <person name="Furtak V.A."/>
            <person name="Nattanmai G."/>
            <person name="Randall L."/>
            <person name="Jose S."/>
            <person name="Gao Y."/>
            <person name="Gulland F.M."/>
            <person name="Eisenberg T."/>
            <person name="Delmonte P."/>
            <person name="Blom J."/>
            <person name="Mitchell K.K."/>
        </authorList>
    </citation>
    <scope>NUCLEOTIDE SEQUENCE</scope>
    <source>
        <strain evidence="1">CSL10203-ORH2</strain>
    </source>
</reference>
<protein>
    <submittedName>
        <fullName evidence="1">Uncharacterized protein</fullName>
    </submittedName>
</protein>
<dbReference type="RefSeq" id="WP_259290740.1">
    <property type="nucleotide sequence ID" value="NZ_JANUXW010000001.1"/>
</dbReference>
<proteinExistence type="predicted"/>
<organism evidence="1 2">
    <name type="scientific">Neisseria montereyensis</name>
    <dbReference type="NCBI Taxonomy" id="2973938"/>
    <lineage>
        <taxon>Bacteria</taxon>
        <taxon>Pseudomonadati</taxon>
        <taxon>Pseudomonadota</taxon>
        <taxon>Betaproteobacteria</taxon>
        <taxon>Neisseriales</taxon>
        <taxon>Neisseriaceae</taxon>
        <taxon>Neisseria</taxon>
    </lineage>
</organism>
<reference evidence="1" key="1">
    <citation type="submission" date="2022-08" db="EMBL/GenBank/DDBJ databases">
        <authorList>
            <person name="Volokhov D.V."/>
            <person name="Furtak V.A."/>
            <person name="Zagorodnyaya T.A."/>
        </authorList>
    </citation>
    <scope>NUCLEOTIDE SEQUENCE</scope>
    <source>
        <strain evidence="1">CSL10203-ORH2</strain>
    </source>
</reference>
<evidence type="ECO:0000313" key="2">
    <source>
        <dbReference type="Proteomes" id="UP001166947"/>
    </source>
</evidence>
<comment type="caution">
    <text evidence="1">The sequence shown here is derived from an EMBL/GenBank/DDBJ whole genome shotgun (WGS) entry which is preliminary data.</text>
</comment>
<sequence length="64" mass="7408">MKSQPLRACRRHTPYLCFQTACRGGLYIRPRLNILLCNPFVANTKPTQSRLYLPIAQSQQRADM</sequence>
<gene>
    <name evidence="1" type="ORF">NXS09_01225</name>
</gene>
<accession>A0ABT2F9V2</accession>